<organism evidence="7 8">
    <name type="scientific">Clostridium bovifaecis</name>
    <dbReference type="NCBI Taxonomy" id="2184719"/>
    <lineage>
        <taxon>Bacteria</taxon>
        <taxon>Bacillati</taxon>
        <taxon>Bacillota</taxon>
        <taxon>Clostridia</taxon>
        <taxon>Eubacteriales</taxon>
        <taxon>Clostridiaceae</taxon>
        <taxon>Clostridium</taxon>
    </lineage>
</organism>
<evidence type="ECO:0000256" key="2">
    <source>
        <dbReference type="ARBA" id="ARBA00022475"/>
    </source>
</evidence>
<evidence type="ECO:0000313" key="7">
    <source>
        <dbReference type="EMBL" id="QGU95884.1"/>
    </source>
</evidence>
<dbReference type="EC" id="2.3.2.3" evidence="6"/>
<dbReference type="InterPro" id="IPR022791">
    <property type="entry name" value="L-PG_synthase/AglD"/>
</dbReference>
<dbReference type="GO" id="GO:0050071">
    <property type="term" value="F:phosphatidylglycerol lysyltransferase activity"/>
    <property type="evidence" value="ECO:0007669"/>
    <property type="project" value="UniProtKB-EC"/>
</dbReference>
<feature type="transmembrane region" description="Helical" evidence="6">
    <location>
        <begin position="47"/>
        <end position="69"/>
    </location>
</feature>
<keyword evidence="6" id="KW-0443">Lipid metabolism</keyword>
<evidence type="ECO:0000256" key="3">
    <source>
        <dbReference type="ARBA" id="ARBA00022692"/>
    </source>
</evidence>
<comment type="catalytic activity">
    <reaction evidence="6">
        <text>L-lysyl-tRNA(Lys) + a 1,2-diacyl-sn-glycero-3-phospho-(1'-sn-glycerol) = a 1,2-diacyl-sn-glycero-3-phospho-1'-(3'-O-L-lysyl)-sn-glycerol + tRNA(Lys)</text>
        <dbReference type="Rhea" id="RHEA:10668"/>
        <dbReference type="Rhea" id="RHEA-COMP:9696"/>
        <dbReference type="Rhea" id="RHEA-COMP:9697"/>
        <dbReference type="ChEBI" id="CHEBI:64716"/>
        <dbReference type="ChEBI" id="CHEBI:75792"/>
        <dbReference type="ChEBI" id="CHEBI:78442"/>
        <dbReference type="ChEBI" id="CHEBI:78529"/>
        <dbReference type="EC" id="2.3.2.3"/>
    </reaction>
</comment>
<dbReference type="PANTHER" id="PTHR39087">
    <property type="entry name" value="UPF0104 MEMBRANE PROTEIN MJ1595"/>
    <property type="match status" value="1"/>
</dbReference>
<reference evidence="7 8" key="1">
    <citation type="submission" date="2019-12" db="EMBL/GenBank/DDBJ databases">
        <title>Genome sequenceing of Clostridium bovifaecis.</title>
        <authorList>
            <person name="Yao Y."/>
        </authorList>
    </citation>
    <scope>NUCLEOTIDE SEQUENCE [LARGE SCALE GENOMIC DNA]</scope>
    <source>
        <strain evidence="7 8">BXX</strain>
    </source>
</reference>
<keyword evidence="6" id="KW-0808">Transferase</keyword>
<dbReference type="GO" id="GO:0006629">
    <property type="term" value="P:lipid metabolic process"/>
    <property type="evidence" value="ECO:0007669"/>
    <property type="project" value="UniProtKB-KW"/>
</dbReference>
<evidence type="ECO:0000256" key="4">
    <source>
        <dbReference type="ARBA" id="ARBA00022989"/>
    </source>
</evidence>
<dbReference type="Pfam" id="PF03706">
    <property type="entry name" value="LPG_synthase_TM"/>
    <property type="match status" value="1"/>
</dbReference>
<comment type="subcellular location">
    <subcellularLocation>
        <location evidence="1 6">Cell membrane</location>
        <topology evidence="1 6">Multi-pass membrane protein</topology>
    </subcellularLocation>
</comment>
<proteinExistence type="inferred from homology"/>
<keyword evidence="3 6" id="KW-0812">Transmembrane</keyword>
<feature type="transmembrane region" description="Helical" evidence="6">
    <location>
        <begin position="158"/>
        <end position="179"/>
    </location>
</feature>
<dbReference type="AlphaFoldDB" id="A0A6I6F3X0"/>
<keyword evidence="8" id="KW-1185">Reference proteome</keyword>
<keyword evidence="2" id="KW-1003">Cell membrane</keyword>
<sequence length="308" mass="35072">MKKQNILKGAVAIAALVIIYFEGRKKLKNYDINQVMHLLSNLNRSRVITLFVLGLIAVSTMTFYDYFLIKHLRYKLSFYKIWKVSWVSNTFNNFLGFAGMTGATIRTLLYKKNNISTGDAVYASVILAPSTVIGISAASWLILFNVLKGRPILNQYKVLWFGVVGFAIYLPIYILMYRWKWLNKKVMARISKDDRDPKTLREKLIASSLLEWICIGLLFWFICLTFTKEIKLLESLGIVSISAIAGIMSFIPGGMGSFDLICILGLRLMGATSERAMAILVVFRVFYYIIPWFIGIILGISEIITNKH</sequence>
<comment type="function">
    <text evidence="6">Catalyzes the transfer of a lysyl group from L-lysyl-tRNA(Lys) to membrane-bound phosphatidylglycerol (PG), which produces lysylphosphatidylglycerol (LPG), a major component of the bacterial membrane with a positive net charge. LPG synthesis contributes to bacterial virulence as it is involved in the resistance mechanism against cationic antimicrobial peptides (CAMP) produces by the host's immune system (defensins, cathelicidins) and by the competing microorganisms.</text>
</comment>
<accession>A0A6I6F3X0</accession>
<dbReference type="GO" id="GO:0046677">
    <property type="term" value="P:response to antibiotic"/>
    <property type="evidence" value="ECO:0007669"/>
    <property type="project" value="UniProtKB-KW"/>
</dbReference>
<comment type="similarity">
    <text evidence="6">Belongs to the LPG synthase family.</text>
</comment>
<keyword evidence="6" id="KW-0046">Antibiotic resistance</keyword>
<dbReference type="EMBL" id="CP046522">
    <property type="protein sequence ID" value="QGU95884.1"/>
    <property type="molecule type" value="Genomic_DNA"/>
</dbReference>
<name>A0A6I6F3X0_9CLOT</name>
<feature type="transmembrane region" description="Helical" evidence="6">
    <location>
        <begin position="238"/>
        <end position="266"/>
    </location>
</feature>
<dbReference type="PANTHER" id="PTHR39087:SF2">
    <property type="entry name" value="UPF0104 MEMBRANE PROTEIN MJ1595"/>
    <property type="match status" value="1"/>
</dbReference>
<dbReference type="Proteomes" id="UP000422764">
    <property type="component" value="Chromosome"/>
</dbReference>
<evidence type="ECO:0000256" key="5">
    <source>
        <dbReference type="ARBA" id="ARBA00023136"/>
    </source>
</evidence>
<keyword evidence="4 6" id="KW-1133">Transmembrane helix</keyword>
<evidence type="ECO:0000313" key="8">
    <source>
        <dbReference type="Proteomes" id="UP000422764"/>
    </source>
</evidence>
<evidence type="ECO:0000256" key="1">
    <source>
        <dbReference type="ARBA" id="ARBA00004651"/>
    </source>
</evidence>
<protein>
    <recommendedName>
        <fullName evidence="6">Phosphatidylglycerol lysyltransferase</fullName>
        <ecNumber evidence="6">2.3.2.3</ecNumber>
    </recommendedName>
    <alternativeName>
        <fullName evidence="6">Lysylphosphatidylglycerol synthase</fullName>
    </alternativeName>
</protein>
<gene>
    <name evidence="6" type="primary">mprF</name>
    <name evidence="7" type="ORF">GOM49_12985</name>
</gene>
<feature type="transmembrane region" description="Helical" evidence="6">
    <location>
        <begin position="204"/>
        <end position="226"/>
    </location>
</feature>
<feature type="transmembrane region" description="Helical" evidence="6">
    <location>
        <begin position="278"/>
        <end position="300"/>
    </location>
</feature>
<keyword evidence="5 6" id="KW-0472">Membrane</keyword>
<feature type="transmembrane region" description="Helical" evidence="6">
    <location>
        <begin position="121"/>
        <end position="146"/>
    </location>
</feature>
<dbReference type="GO" id="GO:0005886">
    <property type="term" value="C:plasma membrane"/>
    <property type="evidence" value="ECO:0007669"/>
    <property type="project" value="UniProtKB-SubCell"/>
</dbReference>
<evidence type="ECO:0000256" key="6">
    <source>
        <dbReference type="RuleBase" id="RU363042"/>
    </source>
</evidence>